<keyword evidence="1" id="KW-0732">Signal</keyword>
<dbReference type="Pfam" id="PF06439">
    <property type="entry name" value="3keto-disac_hyd"/>
    <property type="match status" value="2"/>
</dbReference>
<evidence type="ECO:0000313" key="4">
    <source>
        <dbReference type="Proteomes" id="UP000366872"/>
    </source>
</evidence>
<evidence type="ECO:0000256" key="1">
    <source>
        <dbReference type="SAM" id="SignalP"/>
    </source>
</evidence>
<evidence type="ECO:0000259" key="2">
    <source>
        <dbReference type="Pfam" id="PF06439"/>
    </source>
</evidence>
<dbReference type="GO" id="GO:0016787">
    <property type="term" value="F:hydrolase activity"/>
    <property type="evidence" value="ECO:0007669"/>
    <property type="project" value="InterPro"/>
</dbReference>
<reference evidence="3 4" key="1">
    <citation type="submission" date="2019-04" db="EMBL/GenBank/DDBJ databases">
        <authorList>
            <person name="Van Vliet M D."/>
        </authorList>
    </citation>
    <scope>NUCLEOTIDE SEQUENCE [LARGE SCALE GENOMIC DNA]</scope>
    <source>
        <strain evidence="3 4">F1</strain>
    </source>
</reference>
<accession>A0A6C2TXM7</accession>
<dbReference type="EMBL" id="CAAHFG010000001">
    <property type="protein sequence ID" value="VGO12385.1"/>
    <property type="molecule type" value="Genomic_DNA"/>
</dbReference>
<dbReference type="Proteomes" id="UP000366872">
    <property type="component" value="Unassembled WGS sequence"/>
</dbReference>
<sequence length="429" mass="47432">MIGRIYRIAWLVPALLLNAQADVPGKGFSPLFNGKDLSGWWGLRTANPVVWMAETEQRKEARRLASFENINKHWRAESGVLVNDGKGLTLATVKNYADFELVLEYKTEARADSGVYLRGIPQVQIWDYTDQAKFKLGADKGSGGLWNNKASREGKDPLVLADKPFGEWNAMRILMVGERVTVELNGQLVVDHARLENYFDRNKPIPPTGPIQLQTHGGEIAWRNIFIREIGGAEANRILAANCWNGGGAPGNWKGKVESYEFNAGTIRCKDKKGGTVFTENEYADFSVRFEFKVPPGGNNGLALRYPGKGNPAYAGMCELQVLDNTSPKYTELDSRQYHGSAYGMVPAHRGYLRAPGEWNFQTVDVAGSTIQVELNGTRILDADLSVVSEYMGNKQHPGKELTSGHFGFAGHGSAVAFRNILIKELAHE</sequence>
<feature type="domain" description="3-keto-alpha-glucoside-1,2-lyase/3-keto-2-hydroxy-glucal hydratase" evidence="2">
    <location>
        <begin position="27"/>
        <end position="228"/>
    </location>
</feature>
<name>A0A6C2TXM7_PONDE</name>
<dbReference type="RefSeq" id="WP_136078054.1">
    <property type="nucleotide sequence ID" value="NZ_CAAHFG010000001.1"/>
</dbReference>
<feature type="signal peptide" evidence="1">
    <location>
        <begin position="1"/>
        <end position="21"/>
    </location>
</feature>
<dbReference type="Gene3D" id="2.60.120.560">
    <property type="entry name" value="Exo-inulinase, domain 1"/>
    <property type="match status" value="2"/>
</dbReference>
<dbReference type="AlphaFoldDB" id="A0A6C2TXM7"/>
<feature type="chain" id="PRO_5025471528" description="3-keto-alpha-glucoside-1,2-lyase/3-keto-2-hydroxy-glucal hydratase domain-containing protein" evidence="1">
    <location>
        <begin position="22"/>
        <end position="429"/>
    </location>
</feature>
<dbReference type="InterPro" id="IPR010496">
    <property type="entry name" value="AL/BT2_dom"/>
</dbReference>
<gene>
    <name evidence="3" type="ORF">PDESU_00937</name>
</gene>
<evidence type="ECO:0000313" key="3">
    <source>
        <dbReference type="EMBL" id="VGO12385.1"/>
    </source>
</evidence>
<keyword evidence="4" id="KW-1185">Reference proteome</keyword>
<organism evidence="3 4">
    <name type="scientific">Pontiella desulfatans</name>
    <dbReference type="NCBI Taxonomy" id="2750659"/>
    <lineage>
        <taxon>Bacteria</taxon>
        <taxon>Pseudomonadati</taxon>
        <taxon>Kiritimatiellota</taxon>
        <taxon>Kiritimatiellia</taxon>
        <taxon>Kiritimatiellales</taxon>
        <taxon>Pontiellaceae</taxon>
        <taxon>Pontiella</taxon>
    </lineage>
</organism>
<protein>
    <recommendedName>
        <fullName evidence="2">3-keto-alpha-glucoside-1,2-lyase/3-keto-2-hydroxy-glucal hydratase domain-containing protein</fullName>
    </recommendedName>
</protein>
<feature type="domain" description="3-keto-alpha-glucoside-1,2-lyase/3-keto-2-hydroxy-glucal hydratase" evidence="2">
    <location>
        <begin position="244"/>
        <end position="424"/>
    </location>
</feature>
<proteinExistence type="predicted"/>